<feature type="transmembrane region" description="Helical" evidence="5">
    <location>
        <begin position="244"/>
        <end position="265"/>
    </location>
</feature>
<dbReference type="GO" id="GO:0005385">
    <property type="term" value="F:zinc ion transmembrane transporter activity"/>
    <property type="evidence" value="ECO:0007669"/>
    <property type="project" value="TreeGrafter"/>
</dbReference>
<accession>A0A0G4J0J6</accession>
<geneLocation type="mitochondrion" evidence="8"/>
<sequence>MTNRPVLLVAVYTVGIIPFVMGKATETPDCSAPLASQDYSMPWHIGGVFILAAFSSIGIFTAIFLGTRKTSSPTVARVLQVFKMFGIGVIAATAWFHLLSEAYTQFSNPCLSAEWSGYGVNFVGVFALGASFAVQLIELFATGYGARSAMTPYNNVVYDDSTVHSSDDSRDSSTVQIDKNVRKNRSELALANAMPSGHSAQLGGGGHGHDHASNLSTIMLECSILFHSIIIGVTLGVTSDTAEFQTLLIAICFHQVFEGMALGSLVAAMKNATFCKYLVLGILYPLVTPLGMAIGIGIHSSFNDRSSTVIVVQGIMDSLSAGVLIYNTYVELLSVEINHNASFRTFSWGFKCVNMAAVYLGAAAMAIVGIWA</sequence>
<dbReference type="OrthoDB" id="448280at2759"/>
<dbReference type="EMBL" id="CDSF01000104">
    <property type="protein sequence ID" value="CEP00874.1"/>
    <property type="molecule type" value="Genomic_DNA"/>
</dbReference>
<keyword evidence="8" id="KW-0496">Mitochondrion</keyword>
<feature type="transmembrane region" description="Helical" evidence="5">
    <location>
        <begin position="46"/>
        <end position="66"/>
    </location>
</feature>
<evidence type="ECO:0000256" key="5">
    <source>
        <dbReference type="SAM" id="Phobius"/>
    </source>
</evidence>
<feature type="transmembrane region" description="Helical" evidence="5">
    <location>
        <begin position="218"/>
        <end position="238"/>
    </location>
</feature>
<feature type="transmembrane region" description="Helical" evidence="5">
    <location>
        <begin position="78"/>
        <end position="98"/>
    </location>
</feature>
<gene>
    <name evidence="7" type="ORF">PBRA_008186</name>
    <name evidence="8" type="ORF">PLBR_LOCUS8397</name>
</gene>
<comment type="subcellular location">
    <subcellularLocation>
        <location evidence="1">Membrane</location>
        <topology evidence="1">Multi-pass membrane protein</topology>
    </subcellularLocation>
</comment>
<protein>
    <submittedName>
        <fullName evidence="7">Uncharacterized protein</fullName>
    </submittedName>
</protein>
<organism evidence="7 9">
    <name type="scientific">Plasmodiophora brassicae</name>
    <name type="common">Clubroot disease agent</name>
    <dbReference type="NCBI Taxonomy" id="37360"/>
    <lineage>
        <taxon>Eukaryota</taxon>
        <taxon>Sar</taxon>
        <taxon>Rhizaria</taxon>
        <taxon>Endomyxa</taxon>
        <taxon>Phytomyxea</taxon>
        <taxon>Plasmodiophorida</taxon>
        <taxon>Plasmodiophoridae</taxon>
        <taxon>Plasmodiophora</taxon>
    </lineage>
</organism>
<dbReference type="STRING" id="37360.A0A0G4J0J6"/>
<evidence type="ECO:0000256" key="4">
    <source>
        <dbReference type="ARBA" id="ARBA00023136"/>
    </source>
</evidence>
<dbReference type="PANTHER" id="PTHR11040:SF44">
    <property type="entry name" value="PROTEIN ZNTC-RELATED"/>
    <property type="match status" value="1"/>
</dbReference>
<dbReference type="EMBL" id="OVEO01000016">
    <property type="protein sequence ID" value="SPR01182.1"/>
    <property type="molecule type" value="Genomic_DNA"/>
</dbReference>
<feature type="transmembrane region" description="Helical" evidence="5">
    <location>
        <begin position="310"/>
        <end position="329"/>
    </location>
</feature>
<evidence type="ECO:0000313" key="9">
    <source>
        <dbReference type="Proteomes" id="UP000039324"/>
    </source>
</evidence>
<keyword evidence="3 5" id="KW-1133">Transmembrane helix</keyword>
<keyword evidence="2 5" id="KW-0812">Transmembrane</keyword>
<evidence type="ECO:0000313" key="8">
    <source>
        <dbReference type="EMBL" id="SPR01182.1"/>
    </source>
</evidence>
<dbReference type="GO" id="GO:0005886">
    <property type="term" value="C:plasma membrane"/>
    <property type="evidence" value="ECO:0007669"/>
    <property type="project" value="TreeGrafter"/>
</dbReference>
<dbReference type="OMA" id="VGFMNAV"/>
<keyword evidence="6" id="KW-0732">Signal</keyword>
<reference evidence="7 9" key="1">
    <citation type="submission" date="2015-02" db="EMBL/GenBank/DDBJ databases">
        <authorList>
            <person name="Chooi Y.-H."/>
        </authorList>
    </citation>
    <scope>NUCLEOTIDE SEQUENCE [LARGE SCALE GENOMIC DNA]</scope>
    <source>
        <strain evidence="7">E3</strain>
    </source>
</reference>
<evidence type="ECO:0000256" key="1">
    <source>
        <dbReference type="ARBA" id="ARBA00004141"/>
    </source>
</evidence>
<evidence type="ECO:0000313" key="7">
    <source>
        <dbReference type="EMBL" id="CEP00874.1"/>
    </source>
</evidence>
<dbReference type="Proteomes" id="UP000290189">
    <property type="component" value="Unassembled WGS sequence"/>
</dbReference>
<feature type="transmembrane region" description="Helical" evidence="5">
    <location>
        <begin position="277"/>
        <end position="298"/>
    </location>
</feature>
<feature type="transmembrane region" description="Helical" evidence="5">
    <location>
        <begin position="118"/>
        <end position="141"/>
    </location>
</feature>
<evidence type="ECO:0000256" key="3">
    <source>
        <dbReference type="ARBA" id="ARBA00022989"/>
    </source>
</evidence>
<dbReference type="Proteomes" id="UP000039324">
    <property type="component" value="Unassembled WGS sequence"/>
</dbReference>
<dbReference type="Pfam" id="PF02535">
    <property type="entry name" value="Zip"/>
    <property type="match status" value="1"/>
</dbReference>
<dbReference type="PANTHER" id="PTHR11040">
    <property type="entry name" value="ZINC/IRON TRANSPORTER"/>
    <property type="match status" value="1"/>
</dbReference>
<evidence type="ECO:0000256" key="6">
    <source>
        <dbReference type="SAM" id="SignalP"/>
    </source>
</evidence>
<evidence type="ECO:0000313" key="10">
    <source>
        <dbReference type="Proteomes" id="UP000290189"/>
    </source>
</evidence>
<evidence type="ECO:0000256" key="2">
    <source>
        <dbReference type="ARBA" id="ARBA00022692"/>
    </source>
</evidence>
<keyword evidence="9" id="KW-1185">Reference proteome</keyword>
<proteinExistence type="predicted"/>
<keyword evidence="4 5" id="KW-0472">Membrane</keyword>
<reference evidence="8 10" key="2">
    <citation type="submission" date="2018-03" db="EMBL/GenBank/DDBJ databases">
        <authorList>
            <person name="Fogelqvist J."/>
        </authorList>
    </citation>
    <scope>NUCLEOTIDE SEQUENCE [LARGE SCALE GENOMIC DNA]</scope>
</reference>
<feature type="signal peptide" evidence="6">
    <location>
        <begin position="1"/>
        <end position="22"/>
    </location>
</feature>
<dbReference type="InterPro" id="IPR003689">
    <property type="entry name" value="ZIP"/>
</dbReference>
<feature type="transmembrane region" description="Helical" evidence="5">
    <location>
        <begin position="350"/>
        <end position="371"/>
    </location>
</feature>
<dbReference type="AlphaFoldDB" id="A0A0G4J0J6"/>
<name>A0A0G4J0J6_PLABS</name>
<feature type="chain" id="PRO_5036293190" evidence="6">
    <location>
        <begin position="23"/>
        <end position="372"/>
    </location>
</feature>